<feature type="non-terminal residue" evidence="1">
    <location>
        <position position="99"/>
    </location>
</feature>
<accession>A0A0B6XX42</accession>
<evidence type="ECO:0000313" key="1">
    <source>
        <dbReference type="EMBL" id="CEK48121.1"/>
    </source>
</evidence>
<organism evidence="1">
    <name type="scientific">Arion vulgaris</name>
    <dbReference type="NCBI Taxonomy" id="1028688"/>
    <lineage>
        <taxon>Eukaryota</taxon>
        <taxon>Metazoa</taxon>
        <taxon>Spiralia</taxon>
        <taxon>Lophotrochozoa</taxon>
        <taxon>Mollusca</taxon>
        <taxon>Gastropoda</taxon>
        <taxon>Heterobranchia</taxon>
        <taxon>Euthyneura</taxon>
        <taxon>Panpulmonata</taxon>
        <taxon>Eupulmonata</taxon>
        <taxon>Stylommatophora</taxon>
        <taxon>Helicina</taxon>
        <taxon>Arionoidea</taxon>
        <taxon>Arionidae</taxon>
        <taxon>Arion</taxon>
    </lineage>
</organism>
<name>A0A0B6XX42_9EUPU</name>
<dbReference type="AlphaFoldDB" id="A0A0B6XX42"/>
<protein>
    <submittedName>
        <fullName evidence="1">Uncharacterized protein</fullName>
    </submittedName>
</protein>
<gene>
    <name evidence="1" type="primary">ORF3150</name>
</gene>
<dbReference type="EMBL" id="HACG01001256">
    <property type="protein sequence ID" value="CEK48121.1"/>
    <property type="molecule type" value="Transcribed_RNA"/>
</dbReference>
<proteinExistence type="predicted"/>
<reference evidence="1" key="1">
    <citation type="submission" date="2014-12" db="EMBL/GenBank/DDBJ databases">
        <title>Insight into the proteome of Arion vulgaris.</title>
        <authorList>
            <person name="Aradska J."/>
            <person name="Bulat T."/>
            <person name="Smidak R."/>
            <person name="Sarate P."/>
            <person name="Gangsoo J."/>
            <person name="Sialana F."/>
            <person name="Bilban M."/>
            <person name="Lubec G."/>
        </authorList>
    </citation>
    <scope>NUCLEOTIDE SEQUENCE</scope>
    <source>
        <tissue evidence="1">Skin</tissue>
    </source>
</reference>
<feature type="non-terminal residue" evidence="1">
    <location>
        <position position="1"/>
    </location>
</feature>
<sequence length="99" mass="10915">NQTPSHVSSIISSTENVQRTAVISSGRHRDYTRVPVSSQCVRNKSSTKSVDIFSDFEPVSIKKPRVVLADKSLQQNISLSDSIDEGFASISQSYSVRKN</sequence>